<evidence type="ECO:0000313" key="2">
    <source>
        <dbReference type="Proteomes" id="UP000054032"/>
    </source>
</evidence>
<protein>
    <submittedName>
        <fullName evidence="1">Uncharacterized protein</fullName>
    </submittedName>
</protein>
<proteinExistence type="predicted"/>
<accession>W6YPJ7</accession>
<keyword evidence="2" id="KW-1185">Reference proteome</keyword>
<name>W6YPJ7_COCMI</name>
<dbReference type="AlphaFoldDB" id="W6YPJ7"/>
<dbReference type="KEGG" id="bor:COCMIDRAFT_10479"/>
<reference evidence="1 2" key="1">
    <citation type="journal article" date="2013" name="PLoS Genet.">
        <title>Comparative genome structure, secondary metabolite, and effector coding capacity across Cochliobolus pathogens.</title>
        <authorList>
            <person name="Condon B.J."/>
            <person name="Leng Y."/>
            <person name="Wu D."/>
            <person name="Bushley K.E."/>
            <person name="Ohm R.A."/>
            <person name="Otillar R."/>
            <person name="Martin J."/>
            <person name="Schackwitz W."/>
            <person name="Grimwood J."/>
            <person name="MohdZainudin N."/>
            <person name="Xue C."/>
            <person name="Wang R."/>
            <person name="Manning V.A."/>
            <person name="Dhillon B."/>
            <person name="Tu Z.J."/>
            <person name="Steffenson B.J."/>
            <person name="Salamov A."/>
            <person name="Sun H."/>
            <person name="Lowry S."/>
            <person name="LaButti K."/>
            <person name="Han J."/>
            <person name="Copeland A."/>
            <person name="Lindquist E."/>
            <person name="Barry K."/>
            <person name="Schmutz J."/>
            <person name="Baker S.E."/>
            <person name="Ciuffetti L.M."/>
            <person name="Grigoriev I.V."/>
            <person name="Zhong S."/>
            <person name="Turgeon B.G."/>
        </authorList>
    </citation>
    <scope>NUCLEOTIDE SEQUENCE [LARGE SCALE GENOMIC DNA]</scope>
    <source>
        <strain evidence="1 2">ATCC 44560</strain>
    </source>
</reference>
<sequence>MADSSDCCAEVAEPGSYDCCGRPALQARLIAIGLDPDLARLLASKQLMLSNRRIISELPNTP</sequence>
<dbReference type="GeneID" id="19118572"/>
<dbReference type="RefSeq" id="XP_007694028.1">
    <property type="nucleotide sequence ID" value="XM_007695838.1"/>
</dbReference>
<gene>
    <name evidence="1" type="ORF">COCMIDRAFT_10479</name>
</gene>
<evidence type="ECO:0000313" key="1">
    <source>
        <dbReference type="EMBL" id="EUC39453.1"/>
    </source>
</evidence>
<dbReference type="HOGENOM" id="CLU_2903869_0_0_1"/>
<organism evidence="1 2">
    <name type="scientific">Bipolaris oryzae ATCC 44560</name>
    <dbReference type="NCBI Taxonomy" id="930090"/>
    <lineage>
        <taxon>Eukaryota</taxon>
        <taxon>Fungi</taxon>
        <taxon>Dikarya</taxon>
        <taxon>Ascomycota</taxon>
        <taxon>Pezizomycotina</taxon>
        <taxon>Dothideomycetes</taxon>
        <taxon>Pleosporomycetidae</taxon>
        <taxon>Pleosporales</taxon>
        <taxon>Pleosporineae</taxon>
        <taxon>Pleosporaceae</taxon>
        <taxon>Bipolaris</taxon>
    </lineage>
</organism>
<dbReference type="EMBL" id="KI964451">
    <property type="protein sequence ID" value="EUC39453.1"/>
    <property type="molecule type" value="Genomic_DNA"/>
</dbReference>
<dbReference type="Proteomes" id="UP000054032">
    <property type="component" value="Unassembled WGS sequence"/>
</dbReference>